<accession>A0ABT2PEA0</accession>
<reference evidence="1 2" key="1">
    <citation type="journal article" date="2024" name="Int. J. Syst. Evol. Microbiol.">
        <title>Microbacterium memoriense sp. nov., a member of the Actinomycetota from marine beach sediment of the north coast of Portugal.</title>
        <authorList>
            <person name="Santos J.D.N.D."/>
            <person name="Klimek D."/>
            <person name="Calusinska M."/>
            <person name="Lobo-da-Cunha A."/>
            <person name="Catita J."/>
            <person name="Goncalves H."/>
            <person name="Gonzalez I."/>
            <person name="Lage O.M."/>
        </authorList>
    </citation>
    <scope>NUCLEOTIDE SEQUENCE [LARGE SCALE GENOMIC DNA]</scope>
    <source>
        <strain evidence="1 2">PMIC_1C1B</strain>
    </source>
</reference>
<dbReference type="SUPFAM" id="SSF53474">
    <property type="entry name" value="alpha/beta-Hydrolases"/>
    <property type="match status" value="1"/>
</dbReference>
<protein>
    <submittedName>
        <fullName evidence="1">Alpha/beta hydrolase</fullName>
    </submittedName>
</protein>
<evidence type="ECO:0000313" key="2">
    <source>
        <dbReference type="Proteomes" id="UP001300496"/>
    </source>
</evidence>
<keyword evidence="1" id="KW-0378">Hydrolase</keyword>
<organism evidence="1 2">
    <name type="scientific">Microbacterium memoriense</name>
    <dbReference type="NCBI Taxonomy" id="2978350"/>
    <lineage>
        <taxon>Bacteria</taxon>
        <taxon>Bacillati</taxon>
        <taxon>Actinomycetota</taxon>
        <taxon>Actinomycetes</taxon>
        <taxon>Micrococcales</taxon>
        <taxon>Microbacteriaceae</taxon>
        <taxon>Microbacterium</taxon>
    </lineage>
</organism>
<gene>
    <name evidence="1" type="ORF">N4R40_11325</name>
</gene>
<dbReference type="GO" id="GO:0016787">
    <property type="term" value="F:hydrolase activity"/>
    <property type="evidence" value="ECO:0007669"/>
    <property type="project" value="UniProtKB-KW"/>
</dbReference>
<dbReference type="InterPro" id="IPR029058">
    <property type="entry name" value="AB_hydrolase_fold"/>
</dbReference>
<comment type="caution">
    <text evidence="1">The sequence shown here is derived from an EMBL/GenBank/DDBJ whole genome shotgun (WGS) entry which is preliminary data.</text>
</comment>
<proteinExistence type="predicted"/>
<keyword evidence="2" id="KW-1185">Reference proteome</keyword>
<evidence type="ECO:0000313" key="1">
    <source>
        <dbReference type="EMBL" id="MCT9002957.1"/>
    </source>
</evidence>
<dbReference type="EMBL" id="JAODOR010000012">
    <property type="protein sequence ID" value="MCT9002957.1"/>
    <property type="molecule type" value="Genomic_DNA"/>
</dbReference>
<dbReference type="Gene3D" id="3.40.50.1820">
    <property type="entry name" value="alpha/beta hydrolase"/>
    <property type="match status" value="1"/>
</dbReference>
<name>A0ABT2PEA0_9MICO</name>
<dbReference type="RefSeq" id="WP_261607492.1">
    <property type="nucleotide sequence ID" value="NZ_JAODOR010000012.1"/>
</dbReference>
<sequence length="224" mass="24154">MTSPVTITVWWARDYLYAARWQVRAFFSRTTPDAFLGGDGVPIVALPGIYETWKFLQPLASALHDRGHPVHVLDELGRSRRPVTEMADRVATYLTARDLSGVVLLAHSRGGLVGKQVMTGPAGDRVRGMVAVATPFAGSWYARLMLTRSLRSLSPRDATIVALGTHADVNARIVSVYGAFDPHIPGGSELPGAKNVRLDTGGHFRILAHPRVIAEVAALAEPAG</sequence>
<dbReference type="Proteomes" id="UP001300496">
    <property type="component" value="Unassembled WGS sequence"/>
</dbReference>